<keyword evidence="3" id="KW-1185">Reference proteome</keyword>
<accession>A0A5B7E965</accession>
<name>A0A5B7E965_PORTR</name>
<dbReference type="EMBL" id="VSRR010002167">
    <property type="protein sequence ID" value="MPC29969.1"/>
    <property type="molecule type" value="Genomic_DNA"/>
</dbReference>
<gene>
    <name evidence="2" type="ORF">E2C01_023223</name>
</gene>
<protein>
    <submittedName>
        <fullName evidence="2">Uncharacterized protein</fullName>
    </submittedName>
</protein>
<evidence type="ECO:0000313" key="2">
    <source>
        <dbReference type="EMBL" id="MPC29969.1"/>
    </source>
</evidence>
<comment type="caution">
    <text evidence="2">The sequence shown here is derived from an EMBL/GenBank/DDBJ whole genome shotgun (WGS) entry which is preliminary data.</text>
</comment>
<organism evidence="2 3">
    <name type="scientific">Portunus trituberculatus</name>
    <name type="common">Swimming crab</name>
    <name type="synonym">Neptunus trituberculatus</name>
    <dbReference type="NCBI Taxonomy" id="210409"/>
    <lineage>
        <taxon>Eukaryota</taxon>
        <taxon>Metazoa</taxon>
        <taxon>Ecdysozoa</taxon>
        <taxon>Arthropoda</taxon>
        <taxon>Crustacea</taxon>
        <taxon>Multicrustacea</taxon>
        <taxon>Malacostraca</taxon>
        <taxon>Eumalacostraca</taxon>
        <taxon>Eucarida</taxon>
        <taxon>Decapoda</taxon>
        <taxon>Pleocyemata</taxon>
        <taxon>Brachyura</taxon>
        <taxon>Eubrachyura</taxon>
        <taxon>Portunoidea</taxon>
        <taxon>Portunidae</taxon>
        <taxon>Portuninae</taxon>
        <taxon>Portunus</taxon>
    </lineage>
</organism>
<proteinExistence type="predicted"/>
<dbReference type="Proteomes" id="UP000324222">
    <property type="component" value="Unassembled WGS sequence"/>
</dbReference>
<dbReference type="AlphaFoldDB" id="A0A5B7E965"/>
<reference evidence="2 3" key="1">
    <citation type="submission" date="2019-05" db="EMBL/GenBank/DDBJ databases">
        <title>Another draft genome of Portunus trituberculatus and its Hox gene families provides insights of decapod evolution.</title>
        <authorList>
            <person name="Jeong J.-H."/>
            <person name="Song I."/>
            <person name="Kim S."/>
            <person name="Choi T."/>
            <person name="Kim D."/>
            <person name="Ryu S."/>
            <person name="Kim W."/>
        </authorList>
    </citation>
    <scope>NUCLEOTIDE SEQUENCE [LARGE SCALE GENOMIC DNA]</scope>
    <source>
        <tissue evidence="2">Muscle</tissue>
    </source>
</reference>
<feature type="compositionally biased region" description="Basic and acidic residues" evidence="1">
    <location>
        <begin position="13"/>
        <end position="52"/>
    </location>
</feature>
<sequence>MHVSEIPLTIKGRVREGEGKGKEGKGSEETGRGKDRRAGDEAQRRDGVRKETITLQRCSGSMEVR</sequence>
<feature type="region of interest" description="Disordered" evidence="1">
    <location>
        <begin position="1"/>
        <end position="65"/>
    </location>
</feature>
<evidence type="ECO:0000313" key="3">
    <source>
        <dbReference type="Proteomes" id="UP000324222"/>
    </source>
</evidence>
<evidence type="ECO:0000256" key="1">
    <source>
        <dbReference type="SAM" id="MobiDB-lite"/>
    </source>
</evidence>